<dbReference type="InterPro" id="IPR036388">
    <property type="entry name" value="WH-like_DNA-bd_sf"/>
</dbReference>
<dbReference type="Proteomes" id="UP000199005">
    <property type="component" value="Unassembled WGS sequence"/>
</dbReference>
<dbReference type="Pfam" id="PF04492">
    <property type="entry name" value="Phage_rep_O"/>
    <property type="match status" value="1"/>
</dbReference>
<gene>
    <name evidence="2" type="ORF">SAMN04244579_02691</name>
</gene>
<evidence type="ECO:0000313" key="2">
    <source>
        <dbReference type="EMBL" id="SEI98412.1"/>
    </source>
</evidence>
<dbReference type="NCBIfam" id="TIGR01610">
    <property type="entry name" value="phage_O_Nterm"/>
    <property type="match status" value="1"/>
</dbReference>
<dbReference type="SUPFAM" id="SSF46785">
    <property type="entry name" value="Winged helix' DNA-binding domain"/>
    <property type="match status" value="1"/>
</dbReference>
<reference evidence="2 3" key="1">
    <citation type="submission" date="2016-10" db="EMBL/GenBank/DDBJ databases">
        <authorList>
            <person name="de Groot N.N."/>
        </authorList>
    </citation>
    <scope>NUCLEOTIDE SEQUENCE [LARGE SCALE GENOMIC DNA]</scope>
    <source>
        <strain evidence="2 3">DSM 1041</strain>
    </source>
</reference>
<dbReference type="AlphaFoldDB" id="A0A1H6VDP3"/>
<dbReference type="STRING" id="170623.SAMN04244579_02691"/>
<protein>
    <submittedName>
        <fullName evidence="2">Phage replication protein O</fullName>
    </submittedName>
</protein>
<accession>A0A1H6VDP3</accession>
<sequence length="363" mass="40283">MGGIFLQAIKNPGKLGSSRGSVAAHKHDMHNEDSMTNIVSLRNTGGFTRMDNSLMEALATVDLPAREFRILMAIARHTIGYQLESKRLSADEIGKLTNMRRDVVSKAISHLLERRVIFRVGGSRGEIGISPVAEWAFFGGKRHCLSETKTSHSAQIVSLRNDASETETATSLLYSKKEPLVTLPSEEVTAPPATDVAVVAEPAPLVSFDGEDFQVDTSLITRWAKKFPGLAVEAELETAASWAADNPRKAKKDWQRFLSGWMRREASKVLVEGSCPVDKIIDLYHRTCPSLAPVSVTTDRNLRARIVERWNESEAQQNSGFWKGFFLKANLRNEVYYGGERVKPRLEALVSRSVFRAIVEAAQ</sequence>
<dbReference type="InterPro" id="IPR006497">
    <property type="entry name" value="Phage_lambda_VrpO_N"/>
</dbReference>
<proteinExistence type="predicted"/>
<evidence type="ECO:0000313" key="3">
    <source>
        <dbReference type="Proteomes" id="UP000199005"/>
    </source>
</evidence>
<dbReference type="EMBL" id="FNYO01000030">
    <property type="protein sequence ID" value="SEI98412.1"/>
    <property type="molecule type" value="Genomic_DNA"/>
</dbReference>
<feature type="domain" description="Bacteriophage lambda Replication protein O N-terminal" evidence="1">
    <location>
        <begin position="46"/>
        <end position="127"/>
    </location>
</feature>
<dbReference type="InterPro" id="IPR036390">
    <property type="entry name" value="WH_DNA-bd_sf"/>
</dbReference>
<dbReference type="Gene3D" id="1.10.10.10">
    <property type="entry name" value="Winged helix-like DNA-binding domain superfamily/Winged helix DNA-binding domain"/>
    <property type="match status" value="1"/>
</dbReference>
<organism evidence="2 3">
    <name type="scientific">Azotobacter beijerinckii</name>
    <dbReference type="NCBI Taxonomy" id="170623"/>
    <lineage>
        <taxon>Bacteria</taxon>
        <taxon>Pseudomonadati</taxon>
        <taxon>Pseudomonadota</taxon>
        <taxon>Gammaproteobacteria</taxon>
        <taxon>Pseudomonadales</taxon>
        <taxon>Pseudomonadaceae</taxon>
        <taxon>Azotobacter</taxon>
    </lineage>
</organism>
<name>A0A1H6VDP3_9GAMM</name>
<evidence type="ECO:0000259" key="1">
    <source>
        <dbReference type="Pfam" id="PF04492"/>
    </source>
</evidence>
<dbReference type="GO" id="GO:0006260">
    <property type="term" value="P:DNA replication"/>
    <property type="evidence" value="ECO:0007669"/>
    <property type="project" value="InterPro"/>
</dbReference>